<feature type="compositionally biased region" description="Polar residues" evidence="1">
    <location>
        <begin position="84"/>
        <end position="96"/>
    </location>
</feature>
<accession>A0ABM3WM52</accession>
<dbReference type="PANTHER" id="PTHR23232">
    <property type="entry name" value="KRAB DOMAIN C2H2 ZINC FINGER"/>
    <property type="match status" value="1"/>
</dbReference>
<dbReference type="Pfam" id="PF01352">
    <property type="entry name" value="KRAB"/>
    <property type="match status" value="1"/>
</dbReference>
<dbReference type="InterPro" id="IPR001909">
    <property type="entry name" value="KRAB"/>
</dbReference>
<dbReference type="InterPro" id="IPR050169">
    <property type="entry name" value="Krueppel_C2H2_ZnF"/>
</dbReference>
<dbReference type="CDD" id="cd07765">
    <property type="entry name" value="KRAB_A-box"/>
    <property type="match status" value="1"/>
</dbReference>
<gene>
    <name evidence="4" type="primary">LOC107523314</name>
</gene>
<dbReference type="SMART" id="SM00349">
    <property type="entry name" value="KRAB"/>
    <property type="match status" value="1"/>
</dbReference>
<evidence type="ECO:0000313" key="3">
    <source>
        <dbReference type="Proteomes" id="UP001652624"/>
    </source>
</evidence>
<protein>
    <submittedName>
        <fullName evidence="4">KRAB domain-containing protein ZNF788 isoform X2</fullName>
    </submittedName>
</protein>
<dbReference type="RefSeq" id="XP_060037655.1">
    <property type="nucleotide sequence ID" value="XM_060181672.1"/>
</dbReference>
<evidence type="ECO:0000259" key="2">
    <source>
        <dbReference type="PROSITE" id="PS50805"/>
    </source>
</evidence>
<dbReference type="PANTHER" id="PTHR23232:SF142">
    <property type="entry name" value="GASTRULA ZINC FINGER PROTEIN XLCGF57.1-LIKE-RELATED"/>
    <property type="match status" value="1"/>
</dbReference>
<dbReference type="GeneID" id="107523314"/>
<proteinExistence type="predicted"/>
<keyword evidence="3" id="KW-1185">Reference proteome</keyword>
<dbReference type="InterPro" id="IPR036051">
    <property type="entry name" value="KRAB_dom_sf"/>
</dbReference>
<organism evidence="3 4">
    <name type="scientific">Erinaceus europaeus</name>
    <name type="common">Western European hedgehog</name>
    <dbReference type="NCBI Taxonomy" id="9365"/>
    <lineage>
        <taxon>Eukaryota</taxon>
        <taxon>Metazoa</taxon>
        <taxon>Chordata</taxon>
        <taxon>Craniata</taxon>
        <taxon>Vertebrata</taxon>
        <taxon>Euteleostomi</taxon>
        <taxon>Mammalia</taxon>
        <taxon>Eutheria</taxon>
        <taxon>Laurasiatheria</taxon>
        <taxon>Eulipotyphla</taxon>
        <taxon>Erinaceidae</taxon>
        <taxon>Erinaceinae</taxon>
        <taxon>Erinaceus</taxon>
    </lineage>
</organism>
<feature type="compositionally biased region" description="Polar residues" evidence="1">
    <location>
        <begin position="62"/>
        <end position="73"/>
    </location>
</feature>
<sequence>MAVSQCSVTYEDVTMIFTPEEWTLLNPSEKKLYRDVMWETFRNFLSVEKLQKDHSNKEQQHNHQGTKQSNTVKITDIKERSQSGEKTQGEISATFR</sequence>
<dbReference type="PROSITE" id="PS50805">
    <property type="entry name" value="KRAB"/>
    <property type="match status" value="1"/>
</dbReference>
<dbReference type="SUPFAM" id="SSF109640">
    <property type="entry name" value="KRAB domain (Kruppel-associated box)"/>
    <property type="match status" value="1"/>
</dbReference>
<evidence type="ECO:0000313" key="4">
    <source>
        <dbReference type="RefSeq" id="XP_060037655.1"/>
    </source>
</evidence>
<feature type="compositionally biased region" description="Basic and acidic residues" evidence="1">
    <location>
        <begin position="51"/>
        <end position="61"/>
    </location>
</feature>
<feature type="region of interest" description="Disordered" evidence="1">
    <location>
        <begin position="51"/>
        <end position="96"/>
    </location>
</feature>
<feature type="domain" description="KRAB" evidence="2">
    <location>
        <begin position="8"/>
        <end position="96"/>
    </location>
</feature>
<name>A0ABM3WM52_ERIEU</name>
<evidence type="ECO:0000256" key="1">
    <source>
        <dbReference type="SAM" id="MobiDB-lite"/>
    </source>
</evidence>
<dbReference type="Proteomes" id="UP001652624">
    <property type="component" value="Chromosome 23"/>
</dbReference>
<reference evidence="4" key="1">
    <citation type="submission" date="2025-08" db="UniProtKB">
        <authorList>
            <consortium name="RefSeq"/>
        </authorList>
    </citation>
    <scope>IDENTIFICATION</scope>
</reference>
<dbReference type="Gene3D" id="6.10.140.140">
    <property type="match status" value="1"/>
</dbReference>